<proteinExistence type="inferred from homology"/>
<evidence type="ECO:0000256" key="1">
    <source>
        <dbReference type="ARBA" id="ARBA00022603"/>
    </source>
</evidence>
<comment type="catalytic activity">
    <reaction evidence="3">
        <text>guanosine(966) in 16S rRNA + S-adenosyl-L-methionine = N(2)-methylguanosine(966) in 16S rRNA + S-adenosyl-L-homocysteine + H(+)</text>
        <dbReference type="Rhea" id="RHEA:23548"/>
        <dbReference type="Rhea" id="RHEA-COMP:10211"/>
        <dbReference type="Rhea" id="RHEA-COMP:10212"/>
        <dbReference type="ChEBI" id="CHEBI:15378"/>
        <dbReference type="ChEBI" id="CHEBI:57856"/>
        <dbReference type="ChEBI" id="CHEBI:59789"/>
        <dbReference type="ChEBI" id="CHEBI:74269"/>
        <dbReference type="ChEBI" id="CHEBI:74481"/>
        <dbReference type="EC" id="2.1.1.171"/>
    </reaction>
</comment>
<accession>A0ABS6ME86</accession>
<evidence type="ECO:0000256" key="2">
    <source>
        <dbReference type="ARBA" id="ARBA00022679"/>
    </source>
</evidence>
<evidence type="ECO:0000256" key="3">
    <source>
        <dbReference type="PIRNR" id="PIRNR004553"/>
    </source>
</evidence>
<sequence length="207" mass="23493">MPRRNNHRPRHTAPAAEPSSIRIIGGEWRGRKLDFPAIEGLRPTPDRVRETLFNWLQAYVPGARCLDLFSGSGALGLEALSRGAASVTFIDRAPEVISQLRSNLNRLKAQNAELIGRSAPEWLEQRLPDEEVRYDLVFLDPPFRQGLAGPVCTLLEQRQLLADEALIYLETEKELALDQLPANWQLYREKQAGQVAYRLFLRQPAEQ</sequence>
<keyword evidence="5" id="KW-1185">Reference proteome</keyword>
<dbReference type="CDD" id="cd02440">
    <property type="entry name" value="AdoMet_MTases"/>
    <property type="match status" value="1"/>
</dbReference>
<dbReference type="PIRSF" id="PIRSF004553">
    <property type="entry name" value="CHP00095"/>
    <property type="match status" value="1"/>
</dbReference>
<keyword evidence="3" id="KW-0949">S-adenosyl-L-methionine</keyword>
<reference evidence="4 5" key="1">
    <citation type="submission" date="2021-06" db="EMBL/GenBank/DDBJ databases">
        <title>Bacterium isolated from marine sediment.</title>
        <authorList>
            <person name="Zhu K.-L."/>
            <person name="Du Z.-J."/>
            <person name="Liang Q.-Y."/>
        </authorList>
    </citation>
    <scope>NUCLEOTIDE SEQUENCE [LARGE SCALE GENOMIC DNA]</scope>
    <source>
        <strain evidence="4 5">A346</strain>
    </source>
</reference>
<evidence type="ECO:0000313" key="5">
    <source>
        <dbReference type="Proteomes" id="UP000755551"/>
    </source>
</evidence>
<keyword evidence="3" id="KW-0698">rRNA processing</keyword>
<name>A0ABS6ME86_9GAMM</name>
<dbReference type="PANTHER" id="PTHR43542">
    <property type="entry name" value="METHYLTRANSFERASE"/>
    <property type="match status" value="1"/>
</dbReference>
<comment type="function">
    <text evidence="3">Specifically methylates the guanine in position 966 of 16S rRNA in the assembled 30S particle.</text>
</comment>
<comment type="caution">
    <text evidence="4">The sequence shown here is derived from an EMBL/GenBank/DDBJ whole genome shotgun (WGS) entry which is preliminary data.</text>
</comment>
<evidence type="ECO:0000313" key="4">
    <source>
        <dbReference type="EMBL" id="MBV0934617.1"/>
    </source>
</evidence>
<dbReference type="RefSeq" id="WP_217336024.1">
    <property type="nucleotide sequence ID" value="NZ_JAHQZT010000030.1"/>
</dbReference>
<dbReference type="InterPro" id="IPR004398">
    <property type="entry name" value="RNA_MeTrfase_RsmD"/>
</dbReference>
<comment type="similarity">
    <text evidence="3">Belongs to the methyltransferase superfamily. RsmD family.</text>
</comment>
<keyword evidence="2 3" id="KW-0808">Transferase</keyword>
<organism evidence="4 5">
    <name type="scientific">Marinobacterium weihaiense</name>
    <dbReference type="NCBI Taxonomy" id="2851016"/>
    <lineage>
        <taxon>Bacteria</taxon>
        <taxon>Pseudomonadati</taxon>
        <taxon>Pseudomonadota</taxon>
        <taxon>Gammaproteobacteria</taxon>
        <taxon>Oceanospirillales</taxon>
        <taxon>Oceanospirillaceae</taxon>
        <taxon>Marinobacterium</taxon>
    </lineage>
</organism>
<dbReference type="NCBIfam" id="TIGR00095">
    <property type="entry name" value="16S rRNA (guanine(966)-N(2))-methyltransferase RsmD"/>
    <property type="match status" value="1"/>
</dbReference>
<protein>
    <recommendedName>
        <fullName evidence="3">Ribosomal RNA small subunit methyltransferase D</fullName>
        <ecNumber evidence="3">2.1.1.171</ecNumber>
    </recommendedName>
</protein>
<dbReference type="EMBL" id="JAHQZT010000030">
    <property type="protein sequence ID" value="MBV0934617.1"/>
    <property type="molecule type" value="Genomic_DNA"/>
</dbReference>
<dbReference type="GO" id="GO:0052913">
    <property type="term" value="F:16S rRNA (guanine(966)-N(2))-methyltransferase activity"/>
    <property type="evidence" value="ECO:0007669"/>
    <property type="project" value="UniProtKB-EC"/>
</dbReference>
<dbReference type="Proteomes" id="UP000755551">
    <property type="component" value="Unassembled WGS sequence"/>
</dbReference>
<dbReference type="Pfam" id="PF03602">
    <property type="entry name" value="Cons_hypoth95"/>
    <property type="match status" value="1"/>
</dbReference>
<dbReference type="EC" id="2.1.1.171" evidence="3"/>
<gene>
    <name evidence="4" type="primary">rsmD</name>
    <name evidence="4" type="ORF">KTN04_14860</name>
</gene>
<keyword evidence="1 3" id="KW-0489">Methyltransferase</keyword>
<dbReference type="PANTHER" id="PTHR43542:SF1">
    <property type="entry name" value="METHYLTRANSFERASE"/>
    <property type="match status" value="1"/>
</dbReference>